<reference evidence="1 2" key="1">
    <citation type="submission" date="2024-01" db="EMBL/GenBank/DDBJ databases">
        <title>Genome assemblies of Stephania.</title>
        <authorList>
            <person name="Yang L."/>
        </authorList>
    </citation>
    <scope>NUCLEOTIDE SEQUENCE [LARGE SCALE GENOMIC DNA]</scope>
    <source>
        <strain evidence="1">YNDBR</strain>
        <tissue evidence="1">Leaf</tissue>
    </source>
</reference>
<dbReference type="AlphaFoldDB" id="A0AAP0HUP2"/>
<dbReference type="EMBL" id="JBBNAF010000011">
    <property type="protein sequence ID" value="KAK9098159.1"/>
    <property type="molecule type" value="Genomic_DNA"/>
</dbReference>
<proteinExistence type="predicted"/>
<name>A0AAP0HUP2_9MAGN</name>
<keyword evidence="2" id="KW-1185">Reference proteome</keyword>
<sequence>MQVLRDLNDLVAKGCTRRMSPKHFYNYISMESDRFFAASSLPTTLLREPVDLHNPLVPILPTFNSFYFGKRFTLKSPLTDL</sequence>
<evidence type="ECO:0000313" key="2">
    <source>
        <dbReference type="Proteomes" id="UP001420932"/>
    </source>
</evidence>
<accession>A0AAP0HUP2</accession>
<dbReference type="Proteomes" id="UP001420932">
    <property type="component" value="Unassembled WGS sequence"/>
</dbReference>
<gene>
    <name evidence="1" type="ORF">Syun_025204</name>
</gene>
<comment type="caution">
    <text evidence="1">The sequence shown here is derived from an EMBL/GenBank/DDBJ whole genome shotgun (WGS) entry which is preliminary data.</text>
</comment>
<evidence type="ECO:0000313" key="1">
    <source>
        <dbReference type="EMBL" id="KAK9098159.1"/>
    </source>
</evidence>
<protein>
    <submittedName>
        <fullName evidence="1">Uncharacterized protein</fullName>
    </submittedName>
</protein>
<organism evidence="1 2">
    <name type="scientific">Stephania yunnanensis</name>
    <dbReference type="NCBI Taxonomy" id="152371"/>
    <lineage>
        <taxon>Eukaryota</taxon>
        <taxon>Viridiplantae</taxon>
        <taxon>Streptophyta</taxon>
        <taxon>Embryophyta</taxon>
        <taxon>Tracheophyta</taxon>
        <taxon>Spermatophyta</taxon>
        <taxon>Magnoliopsida</taxon>
        <taxon>Ranunculales</taxon>
        <taxon>Menispermaceae</taxon>
        <taxon>Menispermoideae</taxon>
        <taxon>Cissampelideae</taxon>
        <taxon>Stephania</taxon>
    </lineage>
</organism>